<evidence type="ECO:0000313" key="10">
    <source>
        <dbReference type="EMBL" id="MQP15349.1"/>
    </source>
</evidence>
<dbReference type="GO" id="GO:0005886">
    <property type="term" value="C:plasma membrane"/>
    <property type="evidence" value="ECO:0007669"/>
    <property type="project" value="UniProtKB-SubCell"/>
</dbReference>
<dbReference type="Gene3D" id="1.10.357.140">
    <property type="entry name" value="UbiA prenyltransferase"/>
    <property type="match status" value="1"/>
</dbReference>
<dbReference type="GO" id="GO:0042371">
    <property type="term" value="P:vitamin K biosynthetic process"/>
    <property type="evidence" value="ECO:0007669"/>
    <property type="project" value="TreeGrafter"/>
</dbReference>
<dbReference type="Proteomes" id="UP000477980">
    <property type="component" value="Unassembled WGS sequence"/>
</dbReference>
<keyword evidence="3 8" id="KW-1003">Cell membrane</keyword>
<comment type="subcellular location">
    <subcellularLocation>
        <location evidence="8">Cell membrane</location>
        <topology evidence="8">Multi-pass membrane protein</topology>
    </subcellularLocation>
    <subcellularLocation>
        <location evidence="1">Membrane</location>
        <topology evidence="1">Multi-pass membrane protein</topology>
    </subcellularLocation>
</comment>
<dbReference type="CDD" id="cd13962">
    <property type="entry name" value="PT_UbiA_UBIAD1"/>
    <property type="match status" value="1"/>
</dbReference>
<gene>
    <name evidence="8 10" type="primary">menA</name>
    <name evidence="10" type="ORF">F7D25_13230</name>
</gene>
<dbReference type="InterPro" id="IPR000537">
    <property type="entry name" value="UbiA_prenyltransferase"/>
</dbReference>
<dbReference type="InterPro" id="IPR004657">
    <property type="entry name" value="MenA"/>
</dbReference>
<evidence type="ECO:0000256" key="5">
    <source>
        <dbReference type="ARBA" id="ARBA00022692"/>
    </source>
</evidence>
<feature type="transmembrane region" description="Helical" evidence="8">
    <location>
        <begin position="282"/>
        <end position="305"/>
    </location>
</feature>
<sequence>MIKTNSIKAWFLAARPVTLSAAAVPVMLGVALAYKDSNAHCQWVPALLCLLFAWIMQIDSNLVNDFFDFKHGNDDETRLGPKRACAEGWITMKAMKWGIIFTTLLGCAIGLPLAFYGGKEMIIVGICCVLFCFLYTTKLSYLGLGDLLVLLFFGIVPVCCTYYLVMPEGMQTVSTEAILTSIACGLVVDTLLILNNYRDYDNDIKAGKKTLIVHIGKKNGERLYCALGNIGILIMIGINIYGALAYDADTKFLPFAATYLVVHNRTFAKMRKIGEGRMLNKVLGYTALNIFTFGMISTFIILGMMW</sequence>
<evidence type="ECO:0000256" key="6">
    <source>
        <dbReference type="ARBA" id="ARBA00022989"/>
    </source>
</evidence>
<keyword evidence="4 8" id="KW-0808">Transferase</keyword>
<evidence type="ECO:0000256" key="4">
    <source>
        <dbReference type="ARBA" id="ARBA00022679"/>
    </source>
</evidence>
<evidence type="ECO:0000256" key="2">
    <source>
        <dbReference type="ARBA" id="ARBA00022428"/>
    </source>
</evidence>
<dbReference type="AlphaFoldDB" id="A0A6G1VPI4"/>
<dbReference type="RefSeq" id="WP_153091877.1">
    <property type="nucleotide sequence ID" value="NZ_VZAH01000129.1"/>
</dbReference>
<proteinExistence type="inferred from homology"/>
<evidence type="ECO:0000256" key="1">
    <source>
        <dbReference type="ARBA" id="ARBA00004141"/>
    </source>
</evidence>
<dbReference type="HAMAP" id="MF_01937">
    <property type="entry name" value="MenA_1"/>
    <property type="match status" value="1"/>
</dbReference>
<keyword evidence="2 8" id="KW-0474">Menaquinone biosynthesis</keyword>
<reference evidence="10 11" key="1">
    <citation type="submission" date="2019-09" db="EMBL/GenBank/DDBJ databases">
        <title>Distinct polysaccharide growth profiles of human intestinal Prevotella copri isolates.</title>
        <authorList>
            <person name="Fehlner-Peach H."/>
            <person name="Magnabosco C."/>
            <person name="Raghavan V."/>
            <person name="Scher J.U."/>
            <person name="Tett A."/>
            <person name="Cox L.M."/>
            <person name="Gottsegen C."/>
            <person name="Watters A."/>
            <person name="Wiltshire- Gordon J.D."/>
            <person name="Segata N."/>
            <person name="Bonneau R."/>
            <person name="Littman D.R."/>
        </authorList>
    </citation>
    <scope>NUCLEOTIDE SEQUENCE [LARGE SCALE GENOMIC DNA]</scope>
    <source>
        <strain evidence="11">iAA917</strain>
    </source>
</reference>
<evidence type="ECO:0000256" key="9">
    <source>
        <dbReference type="NCBIfam" id="TIGR00751"/>
    </source>
</evidence>
<feature type="transmembrane region" description="Helical" evidence="8">
    <location>
        <begin position="144"/>
        <end position="165"/>
    </location>
</feature>
<feature type="transmembrane region" description="Helical" evidence="8">
    <location>
        <begin position="223"/>
        <end position="246"/>
    </location>
</feature>
<dbReference type="Pfam" id="PF01040">
    <property type="entry name" value="UbiA"/>
    <property type="match status" value="1"/>
</dbReference>
<dbReference type="OrthoDB" id="9767568at2"/>
<dbReference type="GO" id="GO:0046428">
    <property type="term" value="F:1,4-dihydroxy-2-naphthoate polyprenyltransferase activity"/>
    <property type="evidence" value="ECO:0007669"/>
    <property type="project" value="UniProtKB-UniRule"/>
</dbReference>
<comment type="pathway">
    <text evidence="8">Quinol/quinone metabolism; menaquinone biosynthesis; menaquinol from 1,4-dihydroxy-2-naphthoate: step 1/2.</text>
</comment>
<dbReference type="EMBL" id="VZAH01000129">
    <property type="protein sequence ID" value="MQP15349.1"/>
    <property type="molecule type" value="Genomic_DNA"/>
</dbReference>
<evidence type="ECO:0000256" key="8">
    <source>
        <dbReference type="HAMAP-Rule" id="MF_01937"/>
    </source>
</evidence>
<comment type="caution">
    <text evidence="10">The sequence shown here is derived from an EMBL/GenBank/DDBJ whole genome shotgun (WGS) entry which is preliminary data.</text>
</comment>
<evidence type="ECO:0000256" key="3">
    <source>
        <dbReference type="ARBA" id="ARBA00022475"/>
    </source>
</evidence>
<protein>
    <recommendedName>
        <fullName evidence="8 9">1,4-dihydroxy-2-naphthoate octaprenyltransferase</fullName>
        <shortName evidence="8">DHNA-octaprenyltransferase</shortName>
        <ecNumber evidence="8 9">2.5.1.74</ecNumber>
    </recommendedName>
</protein>
<dbReference type="GO" id="GO:0009234">
    <property type="term" value="P:menaquinone biosynthetic process"/>
    <property type="evidence" value="ECO:0007669"/>
    <property type="project" value="UniProtKB-UniRule"/>
</dbReference>
<feature type="transmembrane region" description="Helical" evidence="8">
    <location>
        <begin position="121"/>
        <end position="137"/>
    </location>
</feature>
<dbReference type="InterPro" id="IPR026046">
    <property type="entry name" value="UBIAD1"/>
</dbReference>
<feature type="transmembrane region" description="Helical" evidence="8">
    <location>
        <begin position="43"/>
        <end position="63"/>
    </location>
</feature>
<dbReference type="InterPro" id="IPR044878">
    <property type="entry name" value="UbiA_sf"/>
</dbReference>
<dbReference type="PIRSF" id="PIRSF005355">
    <property type="entry name" value="UBIAD1"/>
    <property type="match status" value="1"/>
</dbReference>
<comment type="similarity">
    <text evidence="8">Belongs to the MenA family. Type 1 subfamily.</text>
</comment>
<comment type="catalytic activity">
    <reaction evidence="8">
        <text>an all-trans-polyprenyl diphosphate + 1,4-dihydroxy-2-naphthoate + H(+) = a 2-demethylmenaquinol + CO2 + diphosphate</text>
        <dbReference type="Rhea" id="RHEA:26478"/>
        <dbReference type="Rhea" id="RHEA-COMP:9563"/>
        <dbReference type="Rhea" id="RHEA-COMP:9564"/>
        <dbReference type="ChEBI" id="CHEBI:11173"/>
        <dbReference type="ChEBI" id="CHEBI:15378"/>
        <dbReference type="ChEBI" id="CHEBI:16526"/>
        <dbReference type="ChEBI" id="CHEBI:33019"/>
        <dbReference type="ChEBI" id="CHEBI:55437"/>
        <dbReference type="ChEBI" id="CHEBI:58914"/>
        <dbReference type="EC" id="2.5.1.74"/>
    </reaction>
</comment>
<keyword evidence="6 8" id="KW-1133">Transmembrane helix</keyword>
<accession>A0A6G1VPI4</accession>
<keyword evidence="7 8" id="KW-0472">Membrane</keyword>
<organism evidence="10 11">
    <name type="scientific">Segatella copri</name>
    <dbReference type="NCBI Taxonomy" id="165179"/>
    <lineage>
        <taxon>Bacteria</taxon>
        <taxon>Pseudomonadati</taxon>
        <taxon>Bacteroidota</taxon>
        <taxon>Bacteroidia</taxon>
        <taxon>Bacteroidales</taxon>
        <taxon>Prevotellaceae</taxon>
        <taxon>Segatella</taxon>
    </lineage>
</organism>
<feature type="transmembrane region" description="Helical" evidence="8">
    <location>
        <begin position="177"/>
        <end position="195"/>
    </location>
</feature>
<dbReference type="PANTHER" id="PTHR13929">
    <property type="entry name" value="1,4-DIHYDROXY-2-NAPHTHOATE OCTAPRENYLTRANSFERASE"/>
    <property type="match status" value="1"/>
</dbReference>
<dbReference type="NCBIfam" id="TIGR00751">
    <property type="entry name" value="menA"/>
    <property type="match status" value="1"/>
</dbReference>
<dbReference type="PANTHER" id="PTHR13929:SF0">
    <property type="entry name" value="UBIA PRENYLTRANSFERASE DOMAIN-CONTAINING PROTEIN 1"/>
    <property type="match status" value="1"/>
</dbReference>
<dbReference type="EC" id="2.5.1.74" evidence="8 9"/>
<evidence type="ECO:0000256" key="7">
    <source>
        <dbReference type="ARBA" id="ARBA00023136"/>
    </source>
</evidence>
<name>A0A6G1VPI4_9BACT</name>
<evidence type="ECO:0000313" key="11">
    <source>
        <dbReference type="Proteomes" id="UP000477980"/>
    </source>
</evidence>
<keyword evidence="5 8" id="KW-0812">Transmembrane</keyword>
<feature type="transmembrane region" description="Helical" evidence="8">
    <location>
        <begin position="97"/>
        <end position="115"/>
    </location>
</feature>
<dbReference type="UniPathway" id="UPA00079">
    <property type="reaction ID" value="UER00168"/>
</dbReference>
<comment type="function">
    <text evidence="8">Conversion of 1,4-dihydroxy-2-naphthoate (DHNA) to demethylmenaquinone (DMK).</text>
</comment>